<sequence length="339" mass="38192">MTQARNLKTNEVESFQVRYIVEDSTYQISNLSTGEVHETSKKATVKTSLRLPLPNNQGSLLLRKSLPWSSVTLTMVSSGLYLPVPYSSKIVKGADIKDVSQDIEEDATLKSVSLSSNDINNITRRFGQWLKESSYGKDAMVVNGGFNDISYDKNFQSGHVYMITAETSDASIFTRISGLYDDGDISQKQDSVVFYDQTGQTVSQSEFIRLKDNYAVSLLGVDLSSNKISDLNSRSVFRLYHLPSGQSNLIDLKTEKEAVISELVPVEERYNKTNYSGYGYLYDSVIDMSKPSYQILLTTNGKVYINSHYSPKSSEESYDEAPSDMQEKYQKLLEEYSKY</sequence>
<name>A0ABV2JGW7_9STRE</name>
<proteinExistence type="predicted"/>
<reference evidence="1 2" key="1">
    <citation type="submission" date="2024-06" db="EMBL/GenBank/DDBJ databases">
        <title>Genomic Encyclopedia of Type Strains, Phase IV (KMG-IV): sequencing the most valuable type-strain genomes for metagenomic binning, comparative biology and taxonomic classification.</title>
        <authorList>
            <person name="Goeker M."/>
        </authorList>
    </citation>
    <scope>NUCLEOTIDE SEQUENCE [LARGE SCALE GENOMIC DNA]</scope>
    <source>
        <strain evidence="1 2">DSM 28302</strain>
    </source>
</reference>
<accession>A0ABV2JGW7</accession>
<gene>
    <name evidence="1" type="ORF">ABID28_001664</name>
</gene>
<evidence type="ECO:0008006" key="3">
    <source>
        <dbReference type="Google" id="ProtNLM"/>
    </source>
</evidence>
<keyword evidence="2" id="KW-1185">Reference proteome</keyword>
<evidence type="ECO:0000313" key="2">
    <source>
        <dbReference type="Proteomes" id="UP001549037"/>
    </source>
</evidence>
<dbReference type="EMBL" id="JBEPLN010000036">
    <property type="protein sequence ID" value="MET3635002.1"/>
    <property type="molecule type" value="Genomic_DNA"/>
</dbReference>
<organism evidence="1 2">
    <name type="scientific">Streptococcus porcorum</name>
    <dbReference type="NCBI Taxonomy" id="701526"/>
    <lineage>
        <taxon>Bacteria</taxon>
        <taxon>Bacillati</taxon>
        <taxon>Bacillota</taxon>
        <taxon>Bacilli</taxon>
        <taxon>Lactobacillales</taxon>
        <taxon>Streptococcaceae</taxon>
        <taxon>Streptococcus</taxon>
    </lineage>
</organism>
<protein>
    <recommendedName>
        <fullName evidence="3">Lipoprotein</fullName>
    </recommendedName>
</protein>
<dbReference type="RefSeq" id="WP_354369724.1">
    <property type="nucleotide sequence ID" value="NZ_JBEPLN010000036.1"/>
</dbReference>
<dbReference type="Proteomes" id="UP001549037">
    <property type="component" value="Unassembled WGS sequence"/>
</dbReference>
<evidence type="ECO:0000313" key="1">
    <source>
        <dbReference type="EMBL" id="MET3635002.1"/>
    </source>
</evidence>
<comment type="caution">
    <text evidence="1">The sequence shown here is derived from an EMBL/GenBank/DDBJ whole genome shotgun (WGS) entry which is preliminary data.</text>
</comment>